<keyword evidence="2 5" id="KW-0812">Transmembrane</keyword>
<evidence type="ECO:0000256" key="2">
    <source>
        <dbReference type="ARBA" id="ARBA00022692"/>
    </source>
</evidence>
<feature type="transmembrane region" description="Helical" evidence="5">
    <location>
        <begin position="6"/>
        <end position="24"/>
    </location>
</feature>
<sequence length="76" mass="8512">MDFVFLIGRVLYALIFILAGINHLRDFNHTVEMTKKFEAPFPRLSAPVMSLFAVIGGISIAFGIYAKIGALLLFFF</sequence>
<dbReference type="InterPro" id="IPR032808">
    <property type="entry name" value="DoxX"/>
</dbReference>
<keyword evidence="4 5" id="KW-0472">Membrane</keyword>
<reference evidence="6 7" key="1">
    <citation type="submission" date="2022-06" db="EMBL/GenBank/DDBJ databases">
        <authorList>
            <person name="Jeon C.O."/>
        </authorList>
    </citation>
    <scope>NUCLEOTIDE SEQUENCE [LARGE SCALE GENOMIC DNA]</scope>
    <source>
        <strain evidence="6 7">KCTC 13943</strain>
    </source>
</reference>
<protein>
    <submittedName>
        <fullName evidence="6">DoxX family protein</fullName>
    </submittedName>
</protein>
<comment type="subcellular location">
    <subcellularLocation>
        <location evidence="1">Membrane</location>
        <topology evidence="1">Multi-pass membrane protein</topology>
    </subcellularLocation>
</comment>
<evidence type="ECO:0000256" key="5">
    <source>
        <dbReference type="SAM" id="Phobius"/>
    </source>
</evidence>
<keyword evidence="7" id="KW-1185">Reference proteome</keyword>
<gene>
    <name evidence="6" type="ORF">NDK43_25500</name>
</gene>
<dbReference type="EMBL" id="JAMQCR010000002">
    <property type="protein sequence ID" value="MCM2535080.1"/>
    <property type="molecule type" value="Genomic_DNA"/>
</dbReference>
<dbReference type="Pfam" id="PF07681">
    <property type="entry name" value="DoxX"/>
    <property type="match status" value="1"/>
</dbReference>
<organism evidence="6 7">
    <name type="scientific">Neobacillus pocheonensis</name>
    <dbReference type="NCBI Taxonomy" id="363869"/>
    <lineage>
        <taxon>Bacteria</taxon>
        <taxon>Bacillati</taxon>
        <taxon>Bacillota</taxon>
        <taxon>Bacilli</taxon>
        <taxon>Bacillales</taxon>
        <taxon>Bacillaceae</taxon>
        <taxon>Neobacillus</taxon>
    </lineage>
</organism>
<accession>A0ABT0WFI5</accession>
<feature type="transmembrane region" description="Helical" evidence="5">
    <location>
        <begin position="44"/>
        <end position="66"/>
    </location>
</feature>
<evidence type="ECO:0000256" key="3">
    <source>
        <dbReference type="ARBA" id="ARBA00022989"/>
    </source>
</evidence>
<keyword evidence="3 5" id="KW-1133">Transmembrane helix</keyword>
<evidence type="ECO:0000313" key="7">
    <source>
        <dbReference type="Proteomes" id="UP001523262"/>
    </source>
</evidence>
<evidence type="ECO:0000313" key="6">
    <source>
        <dbReference type="EMBL" id="MCM2535080.1"/>
    </source>
</evidence>
<name>A0ABT0WFI5_9BACI</name>
<comment type="caution">
    <text evidence="6">The sequence shown here is derived from an EMBL/GenBank/DDBJ whole genome shotgun (WGS) entry which is preliminary data.</text>
</comment>
<evidence type="ECO:0000256" key="1">
    <source>
        <dbReference type="ARBA" id="ARBA00004141"/>
    </source>
</evidence>
<dbReference type="Proteomes" id="UP001523262">
    <property type="component" value="Unassembled WGS sequence"/>
</dbReference>
<evidence type="ECO:0000256" key="4">
    <source>
        <dbReference type="ARBA" id="ARBA00023136"/>
    </source>
</evidence>
<proteinExistence type="predicted"/>